<protein>
    <recommendedName>
        <fullName evidence="4">Periplasmic heavy metal sensor</fullName>
    </recommendedName>
</protein>
<sequence length="191" mass="21060">MRPVTLGLVIAGGAGAAWAVARYQRAEPVDPIALYGTPAQRQAQRDRLAHDLERLEKAPLKPADHQRGEFPSVGSRQMLFSDLTRRVAFLTDGERAAQRHQAQLMLLRQAGGGQGEKEDRREFDESVALIKRWRADRCATEAFLEAVRGHPPAAAAERAVDISKRFDMPDQSYAQSLLAEAVEAFAADGTR</sequence>
<keyword evidence="1" id="KW-0732">Signal</keyword>
<name>A0A3P3YJ20_PLABS</name>
<geneLocation type="mitochondrion" evidence="2"/>
<dbReference type="EMBL" id="OVEO01000013">
    <property type="protein sequence ID" value="SPR00124.1"/>
    <property type="molecule type" value="Genomic_DNA"/>
</dbReference>
<dbReference type="Proteomes" id="UP000290189">
    <property type="component" value="Unassembled WGS sequence"/>
</dbReference>
<gene>
    <name evidence="2" type="ORF">PLBR_LOCUS7339</name>
</gene>
<reference evidence="2 3" key="1">
    <citation type="submission" date="2018-03" db="EMBL/GenBank/DDBJ databases">
        <authorList>
            <person name="Fogelqvist J."/>
        </authorList>
    </citation>
    <scope>NUCLEOTIDE SEQUENCE [LARGE SCALE GENOMIC DNA]</scope>
</reference>
<evidence type="ECO:0000313" key="2">
    <source>
        <dbReference type="EMBL" id="SPR00124.1"/>
    </source>
</evidence>
<organism evidence="2 3">
    <name type="scientific">Plasmodiophora brassicae</name>
    <name type="common">Clubroot disease agent</name>
    <dbReference type="NCBI Taxonomy" id="37360"/>
    <lineage>
        <taxon>Eukaryota</taxon>
        <taxon>Sar</taxon>
        <taxon>Rhizaria</taxon>
        <taxon>Endomyxa</taxon>
        <taxon>Phytomyxea</taxon>
        <taxon>Plasmodiophorida</taxon>
        <taxon>Plasmodiophoridae</taxon>
        <taxon>Plasmodiophora</taxon>
    </lineage>
</organism>
<evidence type="ECO:0008006" key="4">
    <source>
        <dbReference type="Google" id="ProtNLM"/>
    </source>
</evidence>
<evidence type="ECO:0000313" key="3">
    <source>
        <dbReference type="Proteomes" id="UP000290189"/>
    </source>
</evidence>
<feature type="signal peptide" evidence="1">
    <location>
        <begin position="1"/>
        <end position="19"/>
    </location>
</feature>
<feature type="chain" id="PRO_5018192230" description="Periplasmic heavy metal sensor" evidence="1">
    <location>
        <begin position="20"/>
        <end position="191"/>
    </location>
</feature>
<evidence type="ECO:0000256" key="1">
    <source>
        <dbReference type="SAM" id="SignalP"/>
    </source>
</evidence>
<dbReference type="AlphaFoldDB" id="A0A3P3YJ20"/>
<proteinExistence type="predicted"/>
<accession>A0A3P3YJ20</accession>
<keyword evidence="2" id="KW-0496">Mitochondrion</keyword>